<feature type="domain" description="HAT C-terminal dimerisation" evidence="1">
    <location>
        <begin position="2"/>
        <end position="43"/>
    </location>
</feature>
<dbReference type="GO" id="GO:0046983">
    <property type="term" value="F:protein dimerization activity"/>
    <property type="evidence" value="ECO:0007669"/>
    <property type="project" value="InterPro"/>
</dbReference>
<protein>
    <recommendedName>
        <fullName evidence="1">HAT C-terminal dimerisation domain-containing protein</fullName>
    </recommendedName>
</protein>
<evidence type="ECO:0000313" key="3">
    <source>
        <dbReference type="Proteomes" id="UP000075809"/>
    </source>
</evidence>
<organism evidence="2 3">
    <name type="scientific">Mycetomoellerius zeteki</name>
    <dbReference type="NCBI Taxonomy" id="64791"/>
    <lineage>
        <taxon>Eukaryota</taxon>
        <taxon>Metazoa</taxon>
        <taxon>Ecdysozoa</taxon>
        <taxon>Arthropoda</taxon>
        <taxon>Hexapoda</taxon>
        <taxon>Insecta</taxon>
        <taxon>Pterygota</taxon>
        <taxon>Neoptera</taxon>
        <taxon>Endopterygota</taxon>
        <taxon>Hymenoptera</taxon>
        <taxon>Apocrita</taxon>
        <taxon>Aculeata</taxon>
        <taxon>Formicoidea</taxon>
        <taxon>Formicidae</taxon>
        <taxon>Myrmicinae</taxon>
        <taxon>Mycetomoellerius</taxon>
    </lineage>
</organism>
<evidence type="ECO:0000259" key="1">
    <source>
        <dbReference type="Pfam" id="PF05699"/>
    </source>
</evidence>
<feature type="non-terminal residue" evidence="2">
    <location>
        <position position="1"/>
    </location>
</feature>
<dbReference type="Pfam" id="PF05699">
    <property type="entry name" value="Dimer_Tnp_hAT"/>
    <property type="match status" value="1"/>
</dbReference>
<dbReference type="InterPro" id="IPR008906">
    <property type="entry name" value="HATC_C_dom"/>
</dbReference>
<proteinExistence type="predicted"/>
<dbReference type="Proteomes" id="UP000075809">
    <property type="component" value="Unassembled WGS sequence"/>
</dbReference>
<reference evidence="2 3" key="1">
    <citation type="submission" date="2015-09" db="EMBL/GenBank/DDBJ databases">
        <title>Trachymyrmex zeteki WGS genome.</title>
        <authorList>
            <person name="Nygaard S."/>
            <person name="Hu H."/>
            <person name="Boomsma J."/>
            <person name="Zhang G."/>
        </authorList>
    </citation>
    <scope>NUCLEOTIDE SEQUENCE [LARGE SCALE GENOMIC DNA]</scope>
    <source>
        <strain evidence="2">Tzet28-1</strain>
        <tissue evidence="2">Whole body</tissue>
    </source>
</reference>
<accession>A0A151X5A0</accession>
<dbReference type="STRING" id="64791.A0A151X5A0"/>
<name>A0A151X5A0_9HYME</name>
<dbReference type="AlphaFoldDB" id="A0A151X5A0"/>
<sequence>IRVLLTIPTSTCSNERSFSYLRHLKSYLRSKQKRLNHIATLYIHISRSGRSVKYGEAR</sequence>
<keyword evidence="3" id="KW-1185">Reference proteome</keyword>
<evidence type="ECO:0000313" key="2">
    <source>
        <dbReference type="EMBL" id="KYQ55428.1"/>
    </source>
</evidence>
<gene>
    <name evidence="2" type="ORF">ALC60_05716</name>
</gene>
<dbReference type="EMBL" id="KQ982540">
    <property type="protein sequence ID" value="KYQ55428.1"/>
    <property type="molecule type" value="Genomic_DNA"/>
</dbReference>